<dbReference type="EnsemblPlants" id="MELO3C028090.2.1">
    <property type="protein sequence ID" value="MELO3C028090.2.1"/>
    <property type="gene ID" value="MELO3C028090.2"/>
</dbReference>
<dbReference type="EnsemblPlants" id="MELO3C027553.2.1">
    <property type="protein sequence ID" value="MELO3C027553.2.1"/>
    <property type="gene ID" value="MELO3C027553.2"/>
</dbReference>
<sequence>MKHAPKKPIPMSPIHCHLLFLALTAPESRAADPSETYIVFQRK</sequence>
<feature type="chain" id="PRO_5041848301" evidence="1">
    <location>
        <begin position="31"/>
        <end position="43"/>
    </location>
</feature>
<name>A0A9I9E3B9_CUCME</name>
<protein>
    <submittedName>
        <fullName evidence="2">Uncharacterized protein</fullName>
    </submittedName>
</protein>
<feature type="signal peptide" evidence="1">
    <location>
        <begin position="1"/>
        <end position="30"/>
    </location>
</feature>
<dbReference type="Gramene" id="MELO3C027553.2.1">
    <property type="protein sequence ID" value="MELO3C027553.2.1"/>
    <property type="gene ID" value="MELO3C027553.2"/>
</dbReference>
<dbReference type="Gramene" id="MELO3C028090.2.1">
    <property type="protein sequence ID" value="MELO3C028090.2.1"/>
    <property type="gene ID" value="MELO3C028090.2"/>
</dbReference>
<evidence type="ECO:0000313" key="2">
    <source>
        <dbReference type="EnsemblPlants" id="MELO3C028090.2.1"/>
    </source>
</evidence>
<evidence type="ECO:0000256" key="1">
    <source>
        <dbReference type="SAM" id="SignalP"/>
    </source>
</evidence>
<reference evidence="2" key="1">
    <citation type="submission" date="2023-03" db="UniProtKB">
        <authorList>
            <consortium name="EnsemblPlants"/>
        </authorList>
    </citation>
    <scope>IDENTIFICATION</scope>
</reference>
<dbReference type="AlphaFoldDB" id="A0A9I9E3B9"/>
<accession>A0A9I9E3B9</accession>
<proteinExistence type="predicted"/>
<organism evidence="2">
    <name type="scientific">Cucumis melo</name>
    <name type="common">Muskmelon</name>
    <dbReference type="NCBI Taxonomy" id="3656"/>
    <lineage>
        <taxon>Eukaryota</taxon>
        <taxon>Viridiplantae</taxon>
        <taxon>Streptophyta</taxon>
        <taxon>Embryophyta</taxon>
        <taxon>Tracheophyta</taxon>
        <taxon>Spermatophyta</taxon>
        <taxon>Magnoliopsida</taxon>
        <taxon>eudicotyledons</taxon>
        <taxon>Gunneridae</taxon>
        <taxon>Pentapetalae</taxon>
        <taxon>rosids</taxon>
        <taxon>fabids</taxon>
        <taxon>Cucurbitales</taxon>
        <taxon>Cucurbitaceae</taxon>
        <taxon>Benincaseae</taxon>
        <taxon>Cucumis</taxon>
    </lineage>
</organism>
<keyword evidence="1" id="KW-0732">Signal</keyword>